<dbReference type="Proteomes" id="UP000314294">
    <property type="component" value="Unassembled WGS sequence"/>
</dbReference>
<evidence type="ECO:0000256" key="1">
    <source>
        <dbReference type="SAM" id="MobiDB-lite"/>
    </source>
</evidence>
<proteinExistence type="predicted"/>
<comment type="caution">
    <text evidence="2">The sequence shown here is derived from an EMBL/GenBank/DDBJ whole genome shotgun (WGS) entry which is preliminary data.</text>
</comment>
<name>A0A4Z2GCM7_9TELE</name>
<sequence>MNTIRKGSGAAGQRALRRRCLFDSEINLLLISPPLSRRLSPHLLNPPVGFPVAAAVNRRGRSPGVWRRGEPPISQAGFSVALGGITGHSGGFTRITKVLTGADYSNKSCGPRGGVTQRTGMQKGLPEVQQGPGPEPCPEDG</sequence>
<dbReference type="EMBL" id="SRLO01000593">
    <property type="protein sequence ID" value="TNN51129.1"/>
    <property type="molecule type" value="Genomic_DNA"/>
</dbReference>
<keyword evidence="3" id="KW-1185">Reference proteome</keyword>
<feature type="region of interest" description="Disordered" evidence="1">
    <location>
        <begin position="103"/>
        <end position="141"/>
    </location>
</feature>
<evidence type="ECO:0000313" key="3">
    <source>
        <dbReference type="Proteomes" id="UP000314294"/>
    </source>
</evidence>
<reference evidence="2 3" key="1">
    <citation type="submission" date="2019-03" db="EMBL/GenBank/DDBJ databases">
        <title>First draft genome of Liparis tanakae, snailfish: a comprehensive survey of snailfish specific genes.</title>
        <authorList>
            <person name="Kim W."/>
            <person name="Song I."/>
            <person name="Jeong J.-H."/>
            <person name="Kim D."/>
            <person name="Kim S."/>
            <person name="Ryu S."/>
            <person name="Song J.Y."/>
            <person name="Lee S.K."/>
        </authorList>
    </citation>
    <scope>NUCLEOTIDE SEQUENCE [LARGE SCALE GENOMIC DNA]</scope>
    <source>
        <tissue evidence="2">Muscle</tissue>
    </source>
</reference>
<gene>
    <name evidence="2" type="ORF">EYF80_038650</name>
</gene>
<dbReference type="AlphaFoldDB" id="A0A4Z2GCM7"/>
<organism evidence="2 3">
    <name type="scientific">Liparis tanakae</name>
    <name type="common">Tanaka's snailfish</name>
    <dbReference type="NCBI Taxonomy" id="230148"/>
    <lineage>
        <taxon>Eukaryota</taxon>
        <taxon>Metazoa</taxon>
        <taxon>Chordata</taxon>
        <taxon>Craniata</taxon>
        <taxon>Vertebrata</taxon>
        <taxon>Euteleostomi</taxon>
        <taxon>Actinopterygii</taxon>
        <taxon>Neopterygii</taxon>
        <taxon>Teleostei</taxon>
        <taxon>Neoteleostei</taxon>
        <taxon>Acanthomorphata</taxon>
        <taxon>Eupercaria</taxon>
        <taxon>Perciformes</taxon>
        <taxon>Cottioidei</taxon>
        <taxon>Cottales</taxon>
        <taxon>Liparidae</taxon>
        <taxon>Liparis</taxon>
    </lineage>
</organism>
<evidence type="ECO:0000313" key="2">
    <source>
        <dbReference type="EMBL" id="TNN51129.1"/>
    </source>
</evidence>
<accession>A0A4Z2GCM7</accession>
<protein>
    <submittedName>
        <fullName evidence="2">Uncharacterized protein</fullName>
    </submittedName>
</protein>